<reference evidence="1" key="1">
    <citation type="journal article" date="2021" name="Proc. Natl. Acad. Sci. U.S.A.">
        <title>A Catalog of Tens of Thousands of Viruses from Human Metagenomes Reveals Hidden Associations with Chronic Diseases.</title>
        <authorList>
            <person name="Tisza M.J."/>
            <person name="Buck C.B."/>
        </authorList>
    </citation>
    <scope>NUCLEOTIDE SEQUENCE</scope>
    <source>
        <strain evidence="1">CtBM815</strain>
    </source>
</reference>
<dbReference type="EMBL" id="BK059109">
    <property type="protein sequence ID" value="DAE31496.1"/>
    <property type="molecule type" value="Genomic_DNA"/>
</dbReference>
<protein>
    <submittedName>
        <fullName evidence="1">Uncharacterized protein</fullName>
    </submittedName>
</protein>
<name>A0A8S5RJC4_9VIRU</name>
<organism evidence="1">
    <name type="scientific">virus sp. ctBM815</name>
    <dbReference type="NCBI Taxonomy" id="2825806"/>
    <lineage>
        <taxon>Viruses</taxon>
    </lineage>
</organism>
<evidence type="ECO:0000313" key="1">
    <source>
        <dbReference type="EMBL" id="DAE31496.1"/>
    </source>
</evidence>
<sequence length="41" mass="4403">MYPSSIPLLSNDLLYAFTTGLLSTPYDIVAISSSCLAHLTI</sequence>
<accession>A0A8S5RJC4</accession>
<proteinExistence type="predicted"/>